<evidence type="ECO:0000256" key="7">
    <source>
        <dbReference type="ARBA" id="ARBA00022840"/>
    </source>
</evidence>
<feature type="domain" description="Signal transduction histidine kinase subgroup 3 dimerisation and phosphoacceptor" evidence="11">
    <location>
        <begin position="205"/>
        <end position="270"/>
    </location>
</feature>
<dbReference type="Gene3D" id="1.20.5.1930">
    <property type="match status" value="1"/>
</dbReference>
<dbReference type="Proteomes" id="UP001500016">
    <property type="component" value="Unassembled WGS sequence"/>
</dbReference>
<dbReference type="PANTHER" id="PTHR24421:SF10">
    <property type="entry name" value="NITRATE_NITRITE SENSOR PROTEIN NARQ"/>
    <property type="match status" value="1"/>
</dbReference>
<reference evidence="12 13" key="1">
    <citation type="journal article" date="2019" name="Int. J. Syst. Evol. Microbiol.">
        <title>The Global Catalogue of Microorganisms (GCM) 10K type strain sequencing project: providing services to taxonomists for standard genome sequencing and annotation.</title>
        <authorList>
            <consortium name="The Broad Institute Genomics Platform"/>
            <consortium name="The Broad Institute Genome Sequencing Center for Infectious Disease"/>
            <person name="Wu L."/>
            <person name="Ma J."/>
        </authorList>
    </citation>
    <scope>NUCLEOTIDE SEQUENCE [LARGE SCALE GENOMIC DNA]</scope>
    <source>
        <strain evidence="12 13">JCM 15478</strain>
    </source>
</reference>
<keyword evidence="5" id="KW-0547">Nucleotide-binding</keyword>
<keyword evidence="3" id="KW-0597">Phosphoprotein</keyword>
<name>A0ABN2VLW6_9ACTN</name>
<dbReference type="InterPro" id="IPR011712">
    <property type="entry name" value="Sig_transdc_His_kin_sub3_dim/P"/>
</dbReference>
<comment type="caution">
    <text evidence="12">The sequence shown here is derived from an EMBL/GenBank/DDBJ whole genome shotgun (WGS) entry which is preliminary data.</text>
</comment>
<evidence type="ECO:0000256" key="2">
    <source>
        <dbReference type="ARBA" id="ARBA00012438"/>
    </source>
</evidence>
<evidence type="ECO:0000259" key="11">
    <source>
        <dbReference type="Pfam" id="PF07730"/>
    </source>
</evidence>
<dbReference type="Pfam" id="PF07730">
    <property type="entry name" value="HisKA_3"/>
    <property type="match status" value="1"/>
</dbReference>
<dbReference type="Gene3D" id="3.30.565.10">
    <property type="entry name" value="Histidine kinase-like ATPase, C-terminal domain"/>
    <property type="match status" value="1"/>
</dbReference>
<evidence type="ECO:0000256" key="5">
    <source>
        <dbReference type="ARBA" id="ARBA00022741"/>
    </source>
</evidence>
<organism evidence="12 13">
    <name type="scientific">Streptomyces albiaxialis</name>
    <dbReference type="NCBI Taxonomy" id="329523"/>
    <lineage>
        <taxon>Bacteria</taxon>
        <taxon>Bacillati</taxon>
        <taxon>Actinomycetota</taxon>
        <taxon>Actinomycetes</taxon>
        <taxon>Kitasatosporales</taxon>
        <taxon>Streptomycetaceae</taxon>
        <taxon>Streptomyces</taxon>
    </lineage>
</organism>
<evidence type="ECO:0000313" key="13">
    <source>
        <dbReference type="Proteomes" id="UP001500016"/>
    </source>
</evidence>
<dbReference type="GO" id="GO:0016301">
    <property type="term" value="F:kinase activity"/>
    <property type="evidence" value="ECO:0007669"/>
    <property type="project" value="UniProtKB-KW"/>
</dbReference>
<dbReference type="EMBL" id="BAAAPE010000002">
    <property type="protein sequence ID" value="GAA2065634.1"/>
    <property type="molecule type" value="Genomic_DNA"/>
</dbReference>
<keyword evidence="13" id="KW-1185">Reference proteome</keyword>
<keyword evidence="4" id="KW-0808">Transferase</keyword>
<keyword evidence="6 12" id="KW-0418">Kinase</keyword>
<sequence>MRKSSSDGRWRRAGPGYRSPMEAERVWRDRMRDVLLAVGVTVLELGAALTEPGTPGTELDAYGYALMVVPGLALLASRRAPVPVLLLASACLAAYEVRDHPADVVAFPVIAAVYAAVRRGHKAALLAPVLALAAAIAGGVLTGDGGQSVRDAVQSRFLLAGWIVAAAMIGQAARNWEAYLEQVERRAADAERSREEAALRRAGEERLRIARELHDSLTHSISVIKVQAGVAVHLARKRGEEVPAALLAIQEASGDASRELRSTLGVLRTADGAEDGTAPSVSGLDRLDRLLERARAAGLRATLTVTGERRPLPEETDTAAYRIIQESLTNAARHAGPSATATVTVGYGPARLDLRVEDDGRASPERPVVPGTGLIGMRERVTALRGELEAGARPDGGFAVRALLPLARRGDPAPAGDGPLPEEAPR</sequence>
<evidence type="ECO:0000256" key="8">
    <source>
        <dbReference type="ARBA" id="ARBA00023012"/>
    </source>
</evidence>
<evidence type="ECO:0000256" key="3">
    <source>
        <dbReference type="ARBA" id="ARBA00022553"/>
    </source>
</evidence>
<accession>A0ABN2VLW6</accession>
<dbReference type="Pfam" id="PF02518">
    <property type="entry name" value="HATPase_c"/>
    <property type="match status" value="1"/>
</dbReference>
<comment type="catalytic activity">
    <reaction evidence="1">
        <text>ATP + protein L-histidine = ADP + protein N-phospho-L-histidine.</text>
        <dbReference type="EC" id="2.7.13.3"/>
    </reaction>
</comment>
<evidence type="ECO:0000256" key="4">
    <source>
        <dbReference type="ARBA" id="ARBA00022679"/>
    </source>
</evidence>
<feature type="domain" description="Histidine kinase/HSP90-like ATPase" evidence="10">
    <location>
        <begin position="319"/>
        <end position="407"/>
    </location>
</feature>
<keyword evidence="7" id="KW-0067">ATP-binding</keyword>
<dbReference type="CDD" id="cd16917">
    <property type="entry name" value="HATPase_UhpB-NarQ-NarX-like"/>
    <property type="match status" value="1"/>
</dbReference>
<evidence type="ECO:0000256" key="6">
    <source>
        <dbReference type="ARBA" id="ARBA00022777"/>
    </source>
</evidence>
<evidence type="ECO:0000256" key="9">
    <source>
        <dbReference type="SAM" id="Coils"/>
    </source>
</evidence>
<protein>
    <recommendedName>
        <fullName evidence="2">histidine kinase</fullName>
        <ecNumber evidence="2">2.7.13.3</ecNumber>
    </recommendedName>
</protein>
<evidence type="ECO:0000313" key="12">
    <source>
        <dbReference type="EMBL" id="GAA2065634.1"/>
    </source>
</evidence>
<dbReference type="PANTHER" id="PTHR24421">
    <property type="entry name" value="NITRATE/NITRITE SENSOR PROTEIN NARX-RELATED"/>
    <property type="match status" value="1"/>
</dbReference>
<feature type="coiled-coil region" evidence="9">
    <location>
        <begin position="173"/>
        <end position="200"/>
    </location>
</feature>
<keyword evidence="9" id="KW-0175">Coiled coil</keyword>
<evidence type="ECO:0000259" key="10">
    <source>
        <dbReference type="Pfam" id="PF02518"/>
    </source>
</evidence>
<dbReference type="SUPFAM" id="SSF55874">
    <property type="entry name" value="ATPase domain of HSP90 chaperone/DNA topoisomerase II/histidine kinase"/>
    <property type="match status" value="1"/>
</dbReference>
<dbReference type="InterPro" id="IPR003594">
    <property type="entry name" value="HATPase_dom"/>
</dbReference>
<dbReference type="EC" id="2.7.13.3" evidence="2"/>
<dbReference type="InterPro" id="IPR036890">
    <property type="entry name" value="HATPase_C_sf"/>
</dbReference>
<proteinExistence type="predicted"/>
<evidence type="ECO:0000256" key="1">
    <source>
        <dbReference type="ARBA" id="ARBA00000085"/>
    </source>
</evidence>
<dbReference type="InterPro" id="IPR050482">
    <property type="entry name" value="Sensor_HK_TwoCompSys"/>
</dbReference>
<gene>
    <name evidence="12" type="ORF">GCM10009801_11190</name>
</gene>
<keyword evidence="8" id="KW-0902">Two-component regulatory system</keyword>